<dbReference type="AlphaFoldDB" id="A0AAN9K605"/>
<dbReference type="SUPFAM" id="SSF49899">
    <property type="entry name" value="Concanavalin A-like lectins/glucanases"/>
    <property type="match status" value="1"/>
</dbReference>
<dbReference type="InterPro" id="IPR044791">
    <property type="entry name" value="Beta-glucanase/XTH"/>
</dbReference>
<reference evidence="1 2" key="1">
    <citation type="submission" date="2024-01" db="EMBL/GenBank/DDBJ databases">
        <title>The genomes of 5 underutilized Papilionoideae crops provide insights into root nodulation and disease resistance.</title>
        <authorList>
            <person name="Yuan L."/>
        </authorList>
    </citation>
    <scope>NUCLEOTIDE SEQUENCE [LARGE SCALE GENOMIC DNA]</scope>
    <source>
        <strain evidence="1">LY-2023</strain>
        <tissue evidence="1">Leaf</tissue>
    </source>
</reference>
<dbReference type="InterPro" id="IPR013320">
    <property type="entry name" value="ConA-like_dom_sf"/>
</dbReference>
<dbReference type="PANTHER" id="PTHR31062">
    <property type="entry name" value="XYLOGLUCAN ENDOTRANSGLUCOSYLASE/HYDROLASE PROTEIN 8-RELATED"/>
    <property type="match status" value="1"/>
</dbReference>
<sequence length="106" mass="12237">MTLSATIWDASDWATNGGKYRVNYKYAPYVAKFSDLILHGCAVDPIEHVAHCDSIQGSEALVPSRVTQVQRTRMEKFWLKHITYSCYYDKQRYEVPPPECDHPPRS</sequence>
<evidence type="ECO:0000313" key="2">
    <source>
        <dbReference type="Proteomes" id="UP001359559"/>
    </source>
</evidence>
<name>A0AAN9K605_CLITE</name>
<keyword evidence="2" id="KW-1185">Reference proteome</keyword>
<evidence type="ECO:0008006" key="3">
    <source>
        <dbReference type="Google" id="ProtNLM"/>
    </source>
</evidence>
<dbReference type="GO" id="GO:0004553">
    <property type="term" value="F:hydrolase activity, hydrolyzing O-glycosyl compounds"/>
    <property type="evidence" value="ECO:0007669"/>
    <property type="project" value="InterPro"/>
</dbReference>
<gene>
    <name evidence="1" type="ORF">RJT34_08605</name>
</gene>
<dbReference type="EMBL" id="JAYKXN010000002">
    <property type="protein sequence ID" value="KAK7310844.1"/>
    <property type="molecule type" value="Genomic_DNA"/>
</dbReference>
<dbReference type="Gene3D" id="2.60.120.200">
    <property type="match status" value="1"/>
</dbReference>
<proteinExistence type="predicted"/>
<dbReference type="Proteomes" id="UP001359559">
    <property type="component" value="Unassembled WGS sequence"/>
</dbReference>
<organism evidence="1 2">
    <name type="scientific">Clitoria ternatea</name>
    <name type="common">Butterfly pea</name>
    <dbReference type="NCBI Taxonomy" id="43366"/>
    <lineage>
        <taxon>Eukaryota</taxon>
        <taxon>Viridiplantae</taxon>
        <taxon>Streptophyta</taxon>
        <taxon>Embryophyta</taxon>
        <taxon>Tracheophyta</taxon>
        <taxon>Spermatophyta</taxon>
        <taxon>Magnoliopsida</taxon>
        <taxon>eudicotyledons</taxon>
        <taxon>Gunneridae</taxon>
        <taxon>Pentapetalae</taxon>
        <taxon>rosids</taxon>
        <taxon>fabids</taxon>
        <taxon>Fabales</taxon>
        <taxon>Fabaceae</taxon>
        <taxon>Papilionoideae</taxon>
        <taxon>50 kb inversion clade</taxon>
        <taxon>NPAAA clade</taxon>
        <taxon>indigoferoid/millettioid clade</taxon>
        <taxon>Phaseoleae</taxon>
        <taxon>Clitoria</taxon>
    </lineage>
</organism>
<protein>
    <recommendedName>
        <fullName evidence="3">Xyloglucan:xyloglucosyl transferase</fullName>
    </recommendedName>
</protein>
<accession>A0AAN9K605</accession>
<comment type="caution">
    <text evidence="1">The sequence shown here is derived from an EMBL/GenBank/DDBJ whole genome shotgun (WGS) entry which is preliminary data.</text>
</comment>
<evidence type="ECO:0000313" key="1">
    <source>
        <dbReference type="EMBL" id="KAK7310844.1"/>
    </source>
</evidence>